<organism evidence="4 5">
    <name type="scientific">Lentihominibacter faecis</name>
    <dbReference type="NCBI Taxonomy" id="2764712"/>
    <lineage>
        <taxon>Bacteria</taxon>
        <taxon>Bacillati</taxon>
        <taxon>Bacillota</taxon>
        <taxon>Clostridia</taxon>
        <taxon>Peptostreptococcales</taxon>
        <taxon>Anaerovoracaceae</taxon>
        <taxon>Lentihominibacter</taxon>
    </lineage>
</organism>
<evidence type="ECO:0000256" key="1">
    <source>
        <dbReference type="ARBA" id="ARBA00022630"/>
    </source>
</evidence>
<dbReference type="Pfam" id="PF07992">
    <property type="entry name" value="Pyr_redox_2"/>
    <property type="match status" value="1"/>
</dbReference>
<comment type="caution">
    <text evidence="4">The sequence shown here is derived from an EMBL/GenBank/DDBJ whole genome shotgun (WGS) entry which is preliminary data.</text>
</comment>
<evidence type="ECO:0000313" key="4">
    <source>
        <dbReference type="EMBL" id="MBC5999139.1"/>
    </source>
</evidence>
<dbReference type="InterPro" id="IPR023753">
    <property type="entry name" value="FAD/NAD-binding_dom"/>
</dbReference>
<protein>
    <submittedName>
        <fullName evidence="4">NAD(P)/FAD-dependent oxidoreductase</fullName>
    </submittedName>
</protein>
<name>A0A923SLD0_9FIRM</name>
<dbReference type="Proteomes" id="UP000644115">
    <property type="component" value="Unassembled WGS sequence"/>
</dbReference>
<evidence type="ECO:0000256" key="2">
    <source>
        <dbReference type="ARBA" id="ARBA00023002"/>
    </source>
</evidence>
<sequence length="326" mass="34799">METYDIAIIGTGPAGISAAITATIRNKKIILFGSRELSDKIRKAHLIQNYPGFPECSGEDLCNAFAAHLEKMGIEITEEKINAVYPMGETFALQTMKNEMHQARSVILACGMVQGKLLPGEEELVGRGVSYCATCDAPLYRGRSVAVIGYSPEAEEEVNFLSEVASEVLYFPVYRDEPKVSESVKVVRQIPQAILNKEAAEEAFSLAQADPAKSSAKDLASGEALSAAGEALSVDALKQGQLAVQTTKGTFPADGIFVLRSSVPAGQLIPGIEMDGEHVKVNLQMETSVPGCFACGDITGRPYQYVKAAGQGNVAVLSAVSYLDQK</sequence>
<dbReference type="Gene3D" id="3.50.50.60">
    <property type="entry name" value="FAD/NAD(P)-binding domain"/>
    <property type="match status" value="2"/>
</dbReference>
<keyword evidence="2" id="KW-0560">Oxidoreductase</keyword>
<dbReference type="InterPro" id="IPR050097">
    <property type="entry name" value="Ferredoxin-NADP_redctase_2"/>
</dbReference>
<dbReference type="GO" id="GO:0016491">
    <property type="term" value="F:oxidoreductase activity"/>
    <property type="evidence" value="ECO:0007669"/>
    <property type="project" value="UniProtKB-KW"/>
</dbReference>
<dbReference type="EMBL" id="JACRWC010000051">
    <property type="protein sequence ID" value="MBC5999139.1"/>
    <property type="molecule type" value="Genomic_DNA"/>
</dbReference>
<dbReference type="PANTHER" id="PTHR48105">
    <property type="entry name" value="THIOREDOXIN REDUCTASE 1-RELATED-RELATED"/>
    <property type="match status" value="1"/>
</dbReference>
<gene>
    <name evidence="4" type="ORF">H8876_03885</name>
</gene>
<evidence type="ECO:0000313" key="5">
    <source>
        <dbReference type="Proteomes" id="UP000644115"/>
    </source>
</evidence>
<keyword evidence="5" id="KW-1185">Reference proteome</keyword>
<proteinExistence type="predicted"/>
<dbReference type="SUPFAM" id="SSF51905">
    <property type="entry name" value="FAD/NAD(P)-binding domain"/>
    <property type="match status" value="1"/>
</dbReference>
<reference evidence="4" key="1">
    <citation type="submission" date="2020-08" db="EMBL/GenBank/DDBJ databases">
        <authorList>
            <person name="Liu C."/>
            <person name="Sun Q."/>
        </authorList>
    </citation>
    <scope>NUCLEOTIDE SEQUENCE</scope>
    <source>
        <strain evidence="4">BX16</strain>
    </source>
</reference>
<evidence type="ECO:0000259" key="3">
    <source>
        <dbReference type="Pfam" id="PF07992"/>
    </source>
</evidence>
<dbReference type="PRINTS" id="PR00469">
    <property type="entry name" value="PNDRDTASEII"/>
</dbReference>
<dbReference type="PRINTS" id="PR00368">
    <property type="entry name" value="FADPNR"/>
</dbReference>
<dbReference type="AlphaFoldDB" id="A0A923SLD0"/>
<accession>A0A923SLD0</accession>
<feature type="domain" description="FAD/NAD(P)-binding" evidence="3">
    <location>
        <begin position="4"/>
        <end position="312"/>
    </location>
</feature>
<keyword evidence="1" id="KW-0285">Flavoprotein</keyword>
<dbReference type="InterPro" id="IPR036188">
    <property type="entry name" value="FAD/NAD-bd_sf"/>
</dbReference>